<sequence length="435" mass="49338">MAEQEKLTTSPFGRFLKMGALAGRVGFSLVGEKTLGLFLGEESRELRMARAWVKNAEKIAETLGNLKGGAMKIGQMLSVQEAILPKELAFVLKSLQQNAPTVSTAVMMQTLDADIPHWRTLIKEIDEKPLAAASIGQVHRATMHDGRQVAIKIQYPKIDQAIFSDLKNLRRLFELILESMLATNLDHLFAEIEARLIEEVDYRREIRRIHEFREFYANDDRFCIPKPVEEMSSQRVLTTELLVGITIESARHRTAAEKNIWGRLLFRALAAQLLVFRKLQSDPNPANYAFLENGKIALYDFGSIKELPDWLHAGYMKTISLCRQDRFSEITAVAASMKVMMKSGEEVPFKHVQLFHDALAPVFLERPYRFNTERDPIKKIINYNKANFNELKDITFPGDILFIDRAIAGLIGNLTALGAEANWKDELFEAIGLSE</sequence>
<dbReference type="Proteomes" id="UP000006048">
    <property type="component" value="Chromosome"/>
</dbReference>
<dbReference type="PANTHER" id="PTHR43851:SF3">
    <property type="entry name" value="COENZYME Q8"/>
    <property type="match status" value="1"/>
</dbReference>
<dbReference type="CDD" id="cd13970">
    <property type="entry name" value="ABC1_ADCK3"/>
    <property type="match status" value="1"/>
</dbReference>
<evidence type="ECO:0000259" key="5">
    <source>
        <dbReference type="Pfam" id="PF03109"/>
    </source>
</evidence>
<gene>
    <name evidence="6" type="ordered locus">Turpa_1776</name>
</gene>
<dbReference type="AlphaFoldDB" id="I4B566"/>
<dbReference type="PANTHER" id="PTHR43851">
    <property type="match status" value="1"/>
</dbReference>
<evidence type="ECO:0000256" key="4">
    <source>
        <dbReference type="ARBA" id="ARBA00022840"/>
    </source>
</evidence>
<keyword evidence="2" id="KW-0808">Transferase</keyword>
<dbReference type="InterPro" id="IPR034646">
    <property type="entry name" value="ADCK3_dom"/>
</dbReference>
<dbReference type="InterPro" id="IPR011009">
    <property type="entry name" value="Kinase-like_dom_sf"/>
</dbReference>
<dbReference type="SUPFAM" id="SSF56112">
    <property type="entry name" value="Protein kinase-like (PK-like)"/>
    <property type="match status" value="1"/>
</dbReference>
<evidence type="ECO:0000256" key="3">
    <source>
        <dbReference type="ARBA" id="ARBA00022741"/>
    </source>
</evidence>
<evidence type="ECO:0000256" key="1">
    <source>
        <dbReference type="ARBA" id="ARBA00009670"/>
    </source>
</evidence>
<keyword evidence="3" id="KW-0547">Nucleotide-binding</keyword>
<organism evidence="6 7">
    <name type="scientific">Turneriella parva (strain ATCC BAA-1111 / DSM 21527 / NCTC 11395 / H)</name>
    <name type="common">Leptospira parva</name>
    <dbReference type="NCBI Taxonomy" id="869212"/>
    <lineage>
        <taxon>Bacteria</taxon>
        <taxon>Pseudomonadati</taxon>
        <taxon>Spirochaetota</taxon>
        <taxon>Spirochaetia</taxon>
        <taxon>Leptospirales</taxon>
        <taxon>Leptospiraceae</taxon>
        <taxon>Turneriella</taxon>
    </lineage>
</organism>
<name>I4B566_TURPD</name>
<dbReference type="HOGENOM" id="CLU_006533_9_3_12"/>
<dbReference type="InterPro" id="IPR051409">
    <property type="entry name" value="Atypical_kinase_ADCK"/>
</dbReference>
<protein>
    <submittedName>
        <fullName evidence="6">ABC-1 domain-containing protein</fullName>
    </submittedName>
</protein>
<dbReference type="GO" id="GO:0005524">
    <property type="term" value="F:ATP binding"/>
    <property type="evidence" value="ECO:0007669"/>
    <property type="project" value="UniProtKB-KW"/>
</dbReference>
<accession>I4B566</accession>
<comment type="similarity">
    <text evidence="1">Belongs to the protein kinase superfamily. ADCK protein kinase family.</text>
</comment>
<dbReference type="InterPro" id="IPR004147">
    <property type="entry name" value="ABC1_dom"/>
</dbReference>
<evidence type="ECO:0000256" key="2">
    <source>
        <dbReference type="ARBA" id="ARBA00022679"/>
    </source>
</evidence>
<dbReference type="OrthoDB" id="9795390at2"/>
<keyword evidence="4" id="KW-0067">ATP-binding</keyword>
<keyword evidence="7" id="KW-1185">Reference proteome</keyword>
<dbReference type="Pfam" id="PF03109">
    <property type="entry name" value="ABC1"/>
    <property type="match status" value="1"/>
</dbReference>
<dbReference type="KEGG" id="tpx:Turpa_1776"/>
<dbReference type="STRING" id="869212.Turpa_1776"/>
<evidence type="ECO:0000313" key="6">
    <source>
        <dbReference type="EMBL" id="AFM12423.1"/>
    </source>
</evidence>
<reference evidence="6 7" key="1">
    <citation type="submission" date="2012-06" db="EMBL/GenBank/DDBJ databases">
        <title>The complete chromosome of genome of Turneriella parva DSM 21527.</title>
        <authorList>
            <consortium name="US DOE Joint Genome Institute (JGI-PGF)"/>
            <person name="Lucas S."/>
            <person name="Han J."/>
            <person name="Lapidus A."/>
            <person name="Bruce D."/>
            <person name="Goodwin L."/>
            <person name="Pitluck S."/>
            <person name="Peters L."/>
            <person name="Kyrpides N."/>
            <person name="Mavromatis K."/>
            <person name="Ivanova N."/>
            <person name="Mikhailova N."/>
            <person name="Chertkov O."/>
            <person name="Detter J.C."/>
            <person name="Tapia R."/>
            <person name="Han C."/>
            <person name="Land M."/>
            <person name="Hauser L."/>
            <person name="Markowitz V."/>
            <person name="Cheng J.-F."/>
            <person name="Hugenholtz P."/>
            <person name="Woyke T."/>
            <person name="Wu D."/>
            <person name="Gronow S."/>
            <person name="Wellnitz S."/>
            <person name="Brambilla E."/>
            <person name="Klenk H.-P."/>
            <person name="Eisen J.A."/>
        </authorList>
    </citation>
    <scope>NUCLEOTIDE SEQUENCE [LARGE SCALE GENOMIC DNA]</scope>
    <source>
        <strain evidence="7">ATCC BAA-1111 / DSM 21527 / NCTC 11395 / H</strain>
    </source>
</reference>
<dbReference type="RefSeq" id="WP_014802932.1">
    <property type="nucleotide sequence ID" value="NC_018020.1"/>
</dbReference>
<dbReference type="EMBL" id="CP002959">
    <property type="protein sequence ID" value="AFM12423.1"/>
    <property type="molecule type" value="Genomic_DNA"/>
</dbReference>
<proteinExistence type="inferred from homology"/>
<evidence type="ECO:0000313" key="7">
    <source>
        <dbReference type="Proteomes" id="UP000006048"/>
    </source>
</evidence>
<feature type="domain" description="ABC1 atypical kinase-like" evidence="5">
    <location>
        <begin position="95"/>
        <end position="320"/>
    </location>
</feature>
<dbReference type="GO" id="GO:0016740">
    <property type="term" value="F:transferase activity"/>
    <property type="evidence" value="ECO:0007669"/>
    <property type="project" value="UniProtKB-KW"/>
</dbReference>